<accession>A0A291LZF3</accession>
<evidence type="ECO:0000313" key="2">
    <source>
        <dbReference type="Proteomes" id="UP000219050"/>
    </source>
</evidence>
<keyword evidence="2" id="KW-1185">Reference proteome</keyword>
<organism evidence="1 2">
    <name type="scientific">Pacificitalea manganoxidans</name>
    <dbReference type="NCBI Taxonomy" id="1411902"/>
    <lineage>
        <taxon>Bacteria</taxon>
        <taxon>Pseudomonadati</taxon>
        <taxon>Pseudomonadota</taxon>
        <taxon>Alphaproteobacteria</taxon>
        <taxon>Rhodobacterales</taxon>
        <taxon>Paracoccaceae</taxon>
        <taxon>Pacificitalea</taxon>
    </lineage>
</organism>
<sequence>MLEGNYRYVSVYRDTTQFEWGRKDTSPWLNQFLDHIALPTNDPWSIAQLIGCSLLDLWDGKGEGALCAAYAAFMLEALSERLGEDGALKMLD</sequence>
<dbReference type="KEGG" id="cmag:CBW24_08545"/>
<evidence type="ECO:0000313" key="1">
    <source>
        <dbReference type="EMBL" id="ATI42050.1"/>
    </source>
</evidence>
<proteinExistence type="predicted"/>
<dbReference type="EMBL" id="CP021404">
    <property type="protein sequence ID" value="ATI42050.1"/>
    <property type="molecule type" value="Genomic_DNA"/>
</dbReference>
<gene>
    <name evidence="1" type="ORF">CBW24_08545</name>
</gene>
<dbReference type="RefSeq" id="WP_097373331.1">
    <property type="nucleotide sequence ID" value="NZ_JAVDPX010000003.1"/>
</dbReference>
<dbReference type="Proteomes" id="UP000219050">
    <property type="component" value="Chromosome"/>
</dbReference>
<name>A0A291LZF3_9RHOB</name>
<protein>
    <submittedName>
        <fullName evidence="1">Uncharacterized protein</fullName>
    </submittedName>
</protein>
<dbReference type="AlphaFoldDB" id="A0A291LZF3"/>
<reference evidence="1 2" key="1">
    <citation type="submission" date="2017-05" db="EMBL/GenBank/DDBJ databases">
        <title>Comparative genomic and metabolic analysis of manganese-oxidizing mechanisms in Celeribater manganoxidans DY25T: its adaption to the environment of polymetallic nodule.</title>
        <authorList>
            <person name="Wang X."/>
        </authorList>
    </citation>
    <scope>NUCLEOTIDE SEQUENCE [LARGE SCALE GENOMIC DNA]</scope>
    <source>
        <strain evidence="1 2">DY25</strain>
    </source>
</reference>